<dbReference type="PIRSF" id="PIRSF017388">
    <property type="entry name" value="Esterase_lipase"/>
    <property type="match status" value="1"/>
</dbReference>
<evidence type="ECO:0000313" key="2">
    <source>
        <dbReference type="EMBL" id="SVC52064.1"/>
    </source>
</evidence>
<reference evidence="2" key="1">
    <citation type="submission" date="2018-05" db="EMBL/GenBank/DDBJ databases">
        <authorList>
            <person name="Lanie J.A."/>
            <person name="Ng W.-L."/>
            <person name="Kazmierczak K.M."/>
            <person name="Andrzejewski T.M."/>
            <person name="Davidsen T.M."/>
            <person name="Wayne K.J."/>
            <person name="Tettelin H."/>
            <person name="Glass J.I."/>
            <person name="Rusch D."/>
            <person name="Podicherti R."/>
            <person name="Tsui H.-C.T."/>
            <person name="Winkler M.E."/>
        </authorList>
    </citation>
    <scope>NUCLEOTIDE SEQUENCE</scope>
</reference>
<dbReference type="PANTHER" id="PTHR43798:SF33">
    <property type="entry name" value="HYDROLASE, PUTATIVE (AFU_ORTHOLOGUE AFUA_2G14860)-RELATED"/>
    <property type="match status" value="1"/>
</dbReference>
<dbReference type="EMBL" id="UINC01095737">
    <property type="protein sequence ID" value="SVC52064.1"/>
    <property type="molecule type" value="Genomic_DNA"/>
</dbReference>
<dbReference type="AlphaFoldDB" id="A0A382MSW2"/>
<dbReference type="Pfam" id="PF12146">
    <property type="entry name" value="Hydrolase_4"/>
    <property type="match status" value="1"/>
</dbReference>
<dbReference type="InterPro" id="IPR029058">
    <property type="entry name" value="AB_hydrolase_fold"/>
</dbReference>
<dbReference type="InterPro" id="IPR022742">
    <property type="entry name" value="Hydrolase_4"/>
</dbReference>
<protein>
    <recommendedName>
        <fullName evidence="1">Serine aminopeptidase S33 domain-containing protein</fullName>
    </recommendedName>
</protein>
<evidence type="ECO:0000259" key="1">
    <source>
        <dbReference type="Pfam" id="PF12146"/>
    </source>
</evidence>
<gene>
    <name evidence="2" type="ORF">METZ01_LOCUS304918</name>
</gene>
<dbReference type="InterPro" id="IPR050266">
    <property type="entry name" value="AB_hydrolase_sf"/>
</dbReference>
<sequence length="261" mass="30050">MKTNNHKTSNFDVNNYLFNSTSKHGIYLIHGFSSTTYEVKRLAEYLAQKGYYVQADNLPGHATSIEDCNLITHNEWLNFVEQKIATMYTKCDKVIVMGVSMGGVLALHLGSIFPLDGVVAPGAIFKFKNEFEVRVLVRLFHRLKTKSPKRKNFNSEELKLINHQFYGYDYYPLVALNEMRKMIDKVKEQLYKISSPVLLIHSKIDKTAVFENYNIIKSLLKTSDLSSLVLEKTGHHVFDTDESDKQEIFSKISTFTKNIFE</sequence>
<organism evidence="2">
    <name type="scientific">marine metagenome</name>
    <dbReference type="NCBI Taxonomy" id="408172"/>
    <lineage>
        <taxon>unclassified sequences</taxon>
        <taxon>metagenomes</taxon>
        <taxon>ecological metagenomes</taxon>
    </lineage>
</organism>
<dbReference type="InterPro" id="IPR012354">
    <property type="entry name" value="Esterase_lipase"/>
</dbReference>
<dbReference type="PANTHER" id="PTHR43798">
    <property type="entry name" value="MONOACYLGLYCEROL LIPASE"/>
    <property type="match status" value="1"/>
</dbReference>
<dbReference type="Gene3D" id="3.40.50.1820">
    <property type="entry name" value="alpha/beta hydrolase"/>
    <property type="match status" value="1"/>
</dbReference>
<proteinExistence type="predicted"/>
<dbReference type="GO" id="GO:0016020">
    <property type="term" value="C:membrane"/>
    <property type="evidence" value="ECO:0007669"/>
    <property type="project" value="TreeGrafter"/>
</dbReference>
<accession>A0A382MSW2</accession>
<feature type="domain" description="Serine aminopeptidase S33" evidence="1">
    <location>
        <begin position="23"/>
        <end position="216"/>
    </location>
</feature>
<dbReference type="GO" id="GO:0052689">
    <property type="term" value="F:carboxylic ester hydrolase activity"/>
    <property type="evidence" value="ECO:0007669"/>
    <property type="project" value="InterPro"/>
</dbReference>
<dbReference type="SUPFAM" id="SSF53474">
    <property type="entry name" value="alpha/beta-Hydrolases"/>
    <property type="match status" value="1"/>
</dbReference>
<name>A0A382MSW2_9ZZZZ</name>